<keyword evidence="6" id="KW-1185">Reference proteome</keyword>
<feature type="region of interest" description="Disordered" evidence="2">
    <location>
        <begin position="179"/>
        <end position="198"/>
    </location>
</feature>
<dbReference type="Proteomes" id="UP000002279">
    <property type="component" value="Chromosome X1"/>
</dbReference>
<dbReference type="Ensembl" id="ENSOANT00000069674.1">
    <property type="protein sequence ID" value="ENSOANP00000043738.1"/>
    <property type="gene ID" value="ENSOANG00000008074.4"/>
</dbReference>
<dbReference type="InParanoid" id="A0A6I8NT63"/>
<dbReference type="AlphaFoldDB" id="A0A6I8NT63"/>
<feature type="region of interest" description="Disordered" evidence="2">
    <location>
        <begin position="300"/>
        <end position="326"/>
    </location>
</feature>
<keyword evidence="1" id="KW-0175">Coiled coil</keyword>
<dbReference type="FunCoup" id="A0A6I8NT63">
    <property type="interactions" value="29"/>
</dbReference>
<feature type="signal peptide" evidence="3">
    <location>
        <begin position="1"/>
        <end position="28"/>
    </location>
</feature>
<reference evidence="5 6" key="1">
    <citation type="journal article" date="2008" name="Nature">
        <title>Genome analysis of the platypus reveals unique signatures of evolution.</title>
        <authorList>
            <person name="Warren W.C."/>
            <person name="Hillier L.W."/>
            <person name="Marshall Graves J.A."/>
            <person name="Birney E."/>
            <person name="Ponting C.P."/>
            <person name="Grutzner F."/>
            <person name="Belov K."/>
            <person name="Miller W."/>
            <person name="Clarke L."/>
            <person name="Chinwalla A.T."/>
            <person name="Yang S.P."/>
            <person name="Heger A."/>
            <person name="Locke D.P."/>
            <person name="Miethke P."/>
            <person name="Waters P.D."/>
            <person name="Veyrunes F."/>
            <person name="Fulton L."/>
            <person name="Fulton B."/>
            <person name="Graves T."/>
            <person name="Wallis J."/>
            <person name="Puente X.S."/>
            <person name="Lopez-Otin C."/>
            <person name="Ordonez G.R."/>
            <person name="Eichler E.E."/>
            <person name="Chen L."/>
            <person name="Cheng Z."/>
            <person name="Deakin J.E."/>
            <person name="Alsop A."/>
            <person name="Thompson K."/>
            <person name="Kirby P."/>
            <person name="Papenfuss A.T."/>
            <person name="Wakefield M.J."/>
            <person name="Olender T."/>
            <person name="Lancet D."/>
            <person name="Huttley G.A."/>
            <person name="Smit A.F."/>
            <person name="Pask A."/>
            <person name="Temple-Smith P."/>
            <person name="Batzer M.A."/>
            <person name="Walker J.A."/>
            <person name="Konkel M.K."/>
            <person name="Harris R.S."/>
            <person name="Whittington C.M."/>
            <person name="Wong E.S."/>
            <person name="Gemmell N.J."/>
            <person name="Buschiazzo E."/>
            <person name="Vargas Jentzsch I.M."/>
            <person name="Merkel A."/>
            <person name="Schmitz J."/>
            <person name="Zemann A."/>
            <person name="Churakov G."/>
            <person name="Kriegs J.O."/>
            <person name="Brosius J."/>
            <person name="Murchison E.P."/>
            <person name="Sachidanandam R."/>
            <person name="Smith C."/>
            <person name="Hannon G.J."/>
            <person name="Tsend-Ayush E."/>
            <person name="McMillan D."/>
            <person name="Attenborough R."/>
            <person name="Rens W."/>
            <person name="Ferguson-Smith M."/>
            <person name="Lefevre C.M."/>
            <person name="Sharp J.A."/>
            <person name="Nicholas K.R."/>
            <person name="Ray D.A."/>
            <person name="Kube M."/>
            <person name="Reinhardt R."/>
            <person name="Pringle T.H."/>
            <person name="Taylor J."/>
            <person name="Jones R.C."/>
            <person name="Nixon B."/>
            <person name="Dacheux J.L."/>
            <person name="Niwa H."/>
            <person name="Sekita Y."/>
            <person name="Huang X."/>
            <person name="Stark A."/>
            <person name="Kheradpour P."/>
            <person name="Kellis M."/>
            <person name="Flicek P."/>
            <person name="Chen Y."/>
            <person name="Webber C."/>
            <person name="Hardison R."/>
            <person name="Nelson J."/>
            <person name="Hallsworth-Pepin K."/>
            <person name="Delehaunty K."/>
            <person name="Markovic C."/>
            <person name="Minx P."/>
            <person name="Feng Y."/>
            <person name="Kremitzki C."/>
            <person name="Mitreva M."/>
            <person name="Glasscock J."/>
            <person name="Wylie T."/>
            <person name="Wohldmann P."/>
            <person name="Thiru P."/>
            <person name="Nhan M.N."/>
            <person name="Pohl C.S."/>
            <person name="Smith S.M."/>
            <person name="Hou S."/>
            <person name="Nefedov M."/>
            <person name="de Jong P.J."/>
            <person name="Renfree M.B."/>
            <person name="Mardis E.R."/>
            <person name="Wilson R.K."/>
        </authorList>
    </citation>
    <scope>NUCLEOTIDE SEQUENCE [LARGE SCALE GENOMIC DNA]</scope>
    <source>
        <strain evidence="5 6">Glennie</strain>
    </source>
</reference>
<evidence type="ECO:0000256" key="2">
    <source>
        <dbReference type="SAM" id="MobiDB-lite"/>
    </source>
</evidence>
<feature type="coiled-coil region" evidence="1">
    <location>
        <begin position="265"/>
        <end position="292"/>
    </location>
</feature>
<dbReference type="Bgee" id="ENSOANG00000008074">
    <property type="expression patterns" value="Expressed in heart and 7 other cell types or tissues"/>
</dbReference>
<feature type="region of interest" description="Disordered" evidence="2">
    <location>
        <begin position="210"/>
        <end position="234"/>
    </location>
</feature>
<proteinExistence type="predicted"/>
<organism evidence="5 6">
    <name type="scientific">Ornithorhynchus anatinus</name>
    <name type="common">Duckbill platypus</name>
    <dbReference type="NCBI Taxonomy" id="9258"/>
    <lineage>
        <taxon>Eukaryota</taxon>
        <taxon>Metazoa</taxon>
        <taxon>Chordata</taxon>
        <taxon>Craniata</taxon>
        <taxon>Vertebrata</taxon>
        <taxon>Euteleostomi</taxon>
        <taxon>Mammalia</taxon>
        <taxon>Monotremata</taxon>
        <taxon>Ornithorhynchidae</taxon>
        <taxon>Ornithorhynchus</taxon>
    </lineage>
</organism>
<gene>
    <name evidence="5" type="primary">USHBP1</name>
</gene>
<evidence type="ECO:0000313" key="6">
    <source>
        <dbReference type="Proteomes" id="UP000002279"/>
    </source>
</evidence>
<accession>A0A6I8NT63</accession>
<protein>
    <submittedName>
        <fullName evidence="5">USH1 protein network component harmonin binding protein 1</fullName>
    </submittedName>
</protein>
<feature type="domain" description="Harmonin-binding protein USHBP1 PDZ-binding" evidence="4">
    <location>
        <begin position="375"/>
        <end position="438"/>
    </location>
</feature>
<evidence type="ECO:0000313" key="5">
    <source>
        <dbReference type="Ensembl" id="ENSOANP00000043738.1"/>
    </source>
</evidence>
<keyword evidence="3" id="KW-0732">Signal</keyword>
<name>A0A6I8NT63_ORNAN</name>
<dbReference type="InterPro" id="IPR040171">
    <property type="entry name" value="USBP1-like"/>
</dbReference>
<sequence>METAGLTKLRSLPGSLPLSLLLVSSCLSSLFLTGQEPMSSRANRPRSRRGRAPPPGELDPVAESAEETEVVAAAEGALDERAILRYEEHITELLVTIAELHGKLEQLQQARAREKEEDVERSSEYNSTLPWEGWAKPPACGLCLPPAGSTEEGHRPNVFLDLQQAVTSLEKAAFAWRQGASSHLGTDPARKGPGTEELEQANQKLEELAGSWGMDPGGQEEGRPRSETGQGLPAEERSWYWREVASFMEQNASLRVALGNKEEELGRSRGALQASQEEKERLQKKVQELQDSLLRLEPSSPLPLRRAGSISGSSSPGTVGKTWGSQDPISVAHPLLRRARSCSSAQLLGHLRPQPQPQPQPLVPQMQDLEVQMECLRGNIEKLKCLNQLLSAALRECKSDSEALSMRLGQQESDSTALRLALQYSEQCVEAYGVLLALSQAELGIVPVLGAEGIPENFDRMEMVLAEARKLLAEEEPPEGRGAHSSPEGSSVDPLTRPANSQEAATLLRSFIQNLRERQALLKISQVDGSHPAPDPIRPNLEDIMQAVLGAQPGGALPRLEKMQILQELATIREALADQKTQLCLLEKEKRGLELRDYAHRAQGATYLLLLEHLQWELSHGPGWLGMALSSSGGSSISSDSDCSSCAGERGDGNAMLGKPRVARDTKVMAQELASSLARGRELQSRIQELLASLEKLASTGQVQRAQCVELTSDFFKAHSALVLAFRNAKRKQDEQLRQLDAQMGLMSARHAERLETLACTARVLEERRAVGPLGETSL</sequence>
<evidence type="ECO:0000256" key="3">
    <source>
        <dbReference type="SAM" id="SignalP"/>
    </source>
</evidence>
<reference evidence="5" key="3">
    <citation type="submission" date="2025-09" db="UniProtKB">
        <authorList>
            <consortium name="Ensembl"/>
        </authorList>
    </citation>
    <scope>IDENTIFICATION</scope>
    <source>
        <strain evidence="5">Glennie</strain>
    </source>
</reference>
<dbReference type="GeneTree" id="ENSGT00530000063974"/>
<dbReference type="OMA" id="RELCKAH"/>
<feature type="coiled-coil region" evidence="1">
    <location>
        <begin position="90"/>
        <end position="117"/>
    </location>
</feature>
<dbReference type="PANTHER" id="PTHR23347:SF5">
    <property type="entry name" value="HARMONIN-BINDING PROTEIN USHBP1"/>
    <property type="match status" value="1"/>
</dbReference>
<evidence type="ECO:0000256" key="1">
    <source>
        <dbReference type="SAM" id="Coils"/>
    </source>
</evidence>
<dbReference type="PANTHER" id="PTHR23347">
    <property type="entry name" value="COLORECTAL MUTANT CANCER PROTEIN MCC PROTEIN -RELATED"/>
    <property type="match status" value="1"/>
</dbReference>
<feature type="chain" id="PRO_5026109505" evidence="3">
    <location>
        <begin position="29"/>
        <end position="779"/>
    </location>
</feature>
<dbReference type="InterPro" id="IPR019536">
    <property type="entry name" value="USHBP1_PDZ-bd"/>
</dbReference>
<feature type="compositionally biased region" description="Polar residues" evidence="2">
    <location>
        <begin position="310"/>
        <end position="326"/>
    </location>
</feature>
<feature type="region of interest" description="Disordered" evidence="2">
    <location>
        <begin position="35"/>
        <end position="65"/>
    </location>
</feature>
<feature type="region of interest" description="Disordered" evidence="2">
    <location>
        <begin position="474"/>
        <end position="500"/>
    </location>
</feature>
<evidence type="ECO:0000259" key="4">
    <source>
        <dbReference type="Pfam" id="PF10506"/>
    </source>
</evidence>
<reference evidence="5" key="2">
    <citation type="submission" date="2025-08" db="UniProtKB">
        <authorList>
            <consortium name="Ensembl"/>
        </authorList>
    </citation>
    <scope>IDENTIFICATION</scope>
    <source>
        <strain evidence="5">Glennie</strain>
    </source>
</reference>
<dbReference type="Pfam" id="PF10506">
    <property type="entry name" value="USHBP1_PDZ-bd"/>
    <property type="match status" value="1"/>
</dbReference>